<feature type="compositionally biased region" description="Basic and acidic residues" evidence="1">
    <location>
        <begin position="58"/>
        <end position="81"/>
    </location>
</feature>
<evidence type="ECO:0000256" key="2">
    <source>
        <dbReference type="SAM" id="SignalP"/>
    </source>
</evidence>
<accession>A0ABV0USG8</accession>
<feature type="region of interest" description="Disordered" evidence="1">
    <location>
        <begin position="26"/>
        <end position="160"/>
    </location>
</feature>
<dbReference type="EMBL" id="JAHRIQ010081235">
    <property type="protein sequence ID" value="MEQ2246787.1"/>
    <property type="molecule type" value="Genomic_DNA"/>
</dbReference>
<gene>
    <name evidence="3" type="ORF">ILYODFUR_002814</name>
</gene>
<reference evidence="3 4" key="1">
    <citation type="submission" date="2021-06" db="EMBL/GenBank/DDBJ databases">
        <authorList>
            <person name="Palmer J.M."/>
        </authorList>
    </citation>
    <scope>NUCLEOTIDE SEQUENCE [LARGE SCALE GENOMIC DNA]</scope>
    <source>
        <strain evidence="4">if_2019</strain>
        <tissue evidence="3">Muscle</tissue>
    </source>
</reference>
<evidence type="ECO:0000313" key="4">
    <source>
        <dbReference type="Proteomes" id="UP001482620"/>
    </source>
</evidence>
<comment type="caution">
    <text evidence="3">The sequence shown here is derived from an EMBL/GenBank/DDBJ whole genome shotgun (WGS) entry which is preliminary data.</text>
</comment>
<feature type="signal peptide" evidence="2">
    <location>
        <begin position="1"/>
        <end position="26"/>
    </location>
</feature>
<dbReference type="Proteomes" id="UP001482620">
    <property type="component" value="Unassembled WGS sequence"/>
</dbReference>
<evidence type="ECO:0000256" key="1">
    <source>
        <dbReference type="SAM" id="MobiDB-lite"/>
    </source>
</evidence>
<evidence type="ECO:0000313" key="3">
    <source>
        <dbReference type="EMBL" id="MEQ2246787.1"/>
    </source>
</evidence>
<organism evidence="3 4">
    <name type="scientific">Ilyodon furcidens</name>
    <name type="common">goldbreast splitfin</name>
    <dbReference type="NCBI Taxonomy" id="33524"/>
    <lineage>
        <taxon>Eukaryota</taxon>
        <taxon>Metazoa</taxon>
        <taxon>Chordata</taxon>
        <taxon>Craniata</taxon>
        <taxon>Vertebrata</taxon>
        <taxon>Euteleostomi</taxon>
        <taxon>Actinopterygii</taxon>
        <taxon>Neopterygii</taxon>
        <taxon>Teleostei</taxon>
        <taxon>Neoteleostei</taxon>
        <taxon>Acanthomorphata</taxon>
        <taxon>Ovalentaria</taxon>
        <taxon>Atherinomorphae</taxon>
        <taxon>Cyprinodontiformes</taxon>
        <taxon>Goodeidae</taxon>
        <taxon>Ilyodon</taxon>
    </lineage>
</organism>
<feature type="compositionally biased region" description="Basic and acidic residues" evidence="1">
    <location>
        <begin position="32"/>
        <end position="41"/>
    </location>
</feature>
<feature type="compositionally biased region" description="Pro residues" evidence="1">
    <location>
        <begin position="82"/>
        <end position="98"/>
    </location>
</feature>
<sequence>MSYHLHITGTLVYVLVFLFQAAPSRGSVKLLPKPETEEKPRKPPPPTKTPASKPELPSAEKKPLIIRPEDRADKPTPEPKPLKPPAPNPHKKPVPLPPKKPEKPIAPSLNLKHNGEVPSTRPKSDFEPVLPTKPKTLSGDWGEKPSDTGTHAKYRLNSPNPPCFSELILKSRADI</sequence>
<feature type="chain" id="PRO_5047025417" evidence="2">
    <location>
        <begin position="27"/>
        <end position="175"/>
    </location>
</feature>
<keyword evidence="2" id="KW-0732">Signal</keyword>
<keyword evidence="4" id="KW-1185">Reference proteome</keyword>
<protein>
    <submittedName>
        <fullName evidence="3">Uncharacterized protein</fullName>
    </submittedName>
</protein>
<proteinExistence type="predicted"/>
<name>A0ABV0USG8_9TELE</name>